<feature type="transmembrane region" description="Helical" evidence="1">
    <location>
        <begin position="37"/>
        <end position="57"/>
    </location>
</feature>
<comment type="caution">
    <text evidence="2">The sequence shown here is derived from an EMBL/GenBank/DDBJ whole genome shotgun (WGS) entry which is preliminary data.</text>
</comment>
<keyword evidence="1" id="KW-0472">Membrane</keyword>
<evidence type="ECO:0008006" key="4">
    <source>
        <dbReference type="Google" id="ProtNLM"/>
    </source>
</evidence>
<feature type="transmembrane region" description="Helical" evidence="1">
    <location>
        <begin position="166"/>
        <end position="190"/>
    </location>
</feature>
<dbReference type="STRING" id="592026.GCWU0000282_001583"/>
<dbReference type="AlphaFoldDB" id="V2Y171"/>
<evidence type="ECO:0000313" key="3">
    <source>
        <dbReference type="Proteomes" id="UP000018227"/>
    </source>
</evidence>
<keyword evidence="1" id="KW-0812">Transmembrane</keyword>
<proteinExistence type="predicted"/>
<dbReference type="InterPro" id="IPR011733">
    <property type="entry name" value="CHP02185_IM"/>
</dbReference>
<feature type="transmembrane region" description="Helical" evidence="1">
    <location>
        <begin position="115"/>
        <end position="138"/>
    </location>
</feature>
<keyword evidence="1" id="KW-1133">Transmembrane helix</keyword>
<dbReference type="eggNOG" id="ENOG502ZBZR">
    <property type="taxonomic scope" value="Bacteria"/>
</dbReference>
<gene>
    <name evidence="2" type="ORF">GCWU0000282_001583</name>
</gene>
<reference evidence="2 3" key="1">
    <citation type="submission" date="2013-06" db="EMBL/GenBank/DDBJ databases">
        <authorList>
            <person name="Weinstock G."/>
            <person name="Sodergren E."/>
            <person name="Clifton S."/>
            <person name="Fulton L."/>
            <person name="Fulton B."/>
            <person name="Courtney L."/>
            <person name="Fronick C."/>
            <person name="Harrison M."/>
            <person name="Strong C."/>
            <person name="Farmer C."/>
            <person name="Delahaunty K."/>
            <person name="Markovic C."/>
            <person name="Hall O."/>
            <person name="Minx P."/>
            <person name="Tomlinson C."/>
            <person name="Mitreva M."/>
            <person name="Nelson J."/>
            <person name="Hou S."/>
            <person name="Wollam A."/>
            <person name="Pepin K.H."/>
            <person name="Johnson M."/>
            <person name="Bhonagiri V."/>
            <person name="Nash W.E."/>
            <person name="Warren W."/>
            <person name="Chinwalla A."/>
            <person name="Mardis E.R."/>
            <person name="Wilson R.K."/>
        </authorList>
    </citation>
    <scope>NUCLEOTIDE SEQUENCE [LARGE SCALE GENOMIC DNA]</scope>
    <source>
        <strain evidence="2 3">ATCC 51271</strain>
    </source>
</reference>
<dbReference type="RefSeq" id="WP_023354455.1">
    <property type="nucleotide sequence ID" value="NZ_KI535368.1"/>
</dbReference>
<protein>
    <recommendedName>
        <fullName evidence="4">TIGR02185 family protein</fullName>
    </recommendedName>
</protein>
<dbReference type="OrthoDB" id="9781459at2"/>
<name>V2Y171_9FIRM</name>
<sequence length="198" mass="21809">MKNGFKMKDVVTIALLTALYMVFYMITMAIITPLGPFGHAISPGMCAVLTGSVLIFISRKVGKMWQFTFMTAILMALFWILGGGYIPWVASSMVMAVVADLIASRDGKTVKIWKLALASGIMHVGQAWGAIIPSWFFLEQYKAAWVGRAGMTEESMNAQIQYTQGLMGVLSTCITFVLAFAGVYLGYVILKKHLKEEK</sequence>
<dbReference type="Proteomes" id="UP000018227">
    <property type="component" value="Unassembled WGS sequence"/>
</dbReference>
<accession>V2Y171</accession>
<dbReference type="EMBL" id="ACIL03000013">
    <property type="protein sequence ID" value="ESL02713.1"/>
    <property type="molecule type" value="Genomic_DNA"/>
</dbReference>
<feature type="transmembrane region" description="Helical" evidence="1">
    <location>
        <begin position="64"/>
        <end position="80"/>
    </location>
</feature>
<evidence type="ECO:0000313" key="2">
    <source>
        <dbReference type="EMBL" id="ESL02713.1"/>
    </source>
</evidence>
<organism evidence="2 3">
    <name type="scientific">Catonella morbi ATCC 51271</name>
    <dbReference type="NCBI Taxonomy" id="592026"/>
    <lineage>
        <taxon>Bacteria</taxon>
        <taxon>Bacillati</taxon>
        <taxon>Bacillota</taxon>
        <taxon>Clostridia</taxon>
        <taxon>Lachnospirales</taxon>
        <taxon>Lachnospiraceae</taxon>
        <taxon>Catonella</taxon>
    </lineage>
</organism>
<dbReference type="Pfam" id="PF09605">
    <property type="entry name" value="Trep_Strep"/>
    <property type="match status" value="1"/>
</dbReference>
<feature type="transmembrane region" description="Helical" evidence="1">
    <location>
        <begin position="12"/>
        <end position="31"/>
    </location>
</feature>
<dbReference type="HOGENOM" id="CLU_093450_6_1_9"/>
<dbReference type="NCBIfam" id="TIGR02185">
    <property type="entry name" value="Trep_Strep"/>
    <property type="match status" value="1"/>
</dbReference>
<keyword evidence="3" id="KW-1185">Reference proteome</keyword>
<evidence type="ECO:0000256" key="1">
    <source>
        <dbReference type="SAM" id="Phobius"/>
    </source>
</evidence>